<dbReference type="GO" id="GO:0000155">
    <property type="term" value="F:phosphorelay sensor kinase activity"/>
    <property type="evidence" value="ECO:0007669"/>
    <property type="project" value="InterPro"/>
</dbReference>
<evidence type="ECO:0000256" key="1">
    <source>
        <dbReference type="SAM" id="Phobius"/>
    </source>
</evidence>
<gene>
    <name evidence="3" type="ORF">SAMN06269250_3869</name>
</gene>
<dbReference type="SUPFAM" id="SSF55874">
    <property type="entry name" value="ATPase domain of HSP90 chaperone/DNA topoisomerase II/histidine kinase"/>
    <property type="match status" value="1"/>
</dbReference>
<keyword evidence="3" id="KW-0808">Transferase</keyword>
<name>A0A286G9P5_9BACT</name>
<evidence type="ECO:0000313" key="4">
    <source>
        <dbReference type="Proteomes" id="UP000219452"/>
    </source>
</evidence>
<evidence type="ECO:0000259" key="2">
    <source>
        <dbReference type="Pfam" id="PF06580"/>
    </source>
</evidence>
<keyword evidence="1" id="KW-1133">Transmembrane helix</keyword>
<dbReference type="RefSeq" id="WP_097127533.1">
    <property type="nucleotide sequence ID" value="NZ_OCNH01000003.1"/>
</dbReference>
<dbReference type="PANTHER" id="PTHR34220">
    <property type="entry name" value="SENSOR HISTIDINE KINASE YPDA"/>
    <property type="match status" value="1"/>
</dbReference>
<evidence type="ECO:0000313" key="3">
    <source>
        <dbReference type="EMBL" id="SOD92228.1"/>
    </source>
</evidence>
<dbReference type="PANTHER" id="PTHR34220:SF7">
    <property type="entry name" value="SENSOR HISTIDINE KINASE YPDA"/>
    <property type="match status" value="1"/>
</dbReference>
<dbReference type="OrthoDB" id="6190788at2"/>
<dbReference type="Proteomes" id="UP000219452">
    <property type="component" value="Unassembled WGS sequence"/>
</dbReference>
<keyword evidence="1" id="KW-0812">Transmembrane</keyword>
<keyword evidence="4" id="KW-1185">Reference proteome</keyword>
<dbReference type="AlphaFoldDB" id="A0A286G9P5"/>
<proteinExistence type="predicted"/>
<protein>
    <submittedName>
        <fullName evidence="3">Histidine kinase</fullName>
    </submittedName>
</protein>
<dbReference type="EMBL" id="OCNH01000003">
    <property type="protein sequence ID" value="SOD92228.1"/>
    <property type="molecule type" value="Genomic_DNA"/>
</dbReference>
<dbReference type="InterPro" id="IPR010559">
    <property type="entry name" value="Sig_transdc_His_kin_internal"/>
</dbReference>
<feature type="transmembrane region" description="Helical" evidence="1">
    <location>
        <begin position="139"/>
        <end position="159"/>
    </location>
</feature>
<dbReference type="InterPro" id="IPR050640">
    <property type="entry name" value="Bact_2-comp_sensor_kinase"/>
</dbReference>
<organism evidence="3 4">
    <name type="scientific">Spirosoma fluviale</name>
    <dbReference type="NCBI Taxonomy" id="1597977"/>
    <lineage>
        <taxon>Bacteria</taxon>
        <taxon>Pseudomonadati</taxon>
        <taxon>Bacteroidota</taxon>
        <taxon>Cytophagia</taxon>
        <taxon>Cytophagales</taxon>
        <taxon>Cytophagaceae</taxon>
        <taxon>Spirosoma</taxon>
    </lineage>
</organism>
<feature type="transmembrane region" description="Helical" evidence="1">
    <location>
        <begin position="37"/>
        <end position="57"/>
    </location>
</feature>
<dbReference type="InterPro" id="IPR036890">
    <property type="entry name" value="HATPase_C_sf"/>
</dbReference>
<accession>A0A286G9P5</accession>
<dbReference type="Pfam" id="PF06580">
    <property type="entry name" value="His_kinase"/>
    <property type="match status" value="1"/>
</dbReference>
<dbReference type="GO" id="GO:0016020">
    <property type="term" value="C:membrane"/>
    <property type="evidence" value="ECO:0007669"/>
    <property type="project" value="InterPro"/>
</dbReference>
<dbReference type="Gene3D" id="3.30.565.10">
    <property type="entry name" value="Histidine kinase-like ATPase, C-terminal domain"/>
    <property type="match status" value="1"/>
</dbReference>
<feature type="transmembrane region" description="Helical" evidence="1">
    <location>
        <begin position="90"/>
        <end position="107"/>
    </location>
</feature>
<feature type="transmembrane region" description="Helical" evidence="1">
    <location>
        <begin position="63"/>
        <end position="83"/>
    </location>
</feature>
<keyword evidence="1" id="KW-0472">Membrane</keyword>
<feature type="transmembrane region" description="Helical" evidence="1">
    <location>
        <begin position="179"/>
        <end position="195"/>
    </location>
</feature>
<keyword evidence="3" id="KW-0418">Kinase</keyword>
<feature type="domain" description="Signal transduction histidine kinase internal region" evidence="2">
    <location>
        <begin position="250"/>
        <end position="327"/>
    </location>
</feature>
<sequence>MPASLTQLWQSLSILGLNHPRLSQPGLPADLDKKVVLCNRMAVTIGLTLFPATFLFWSSPWLFTFYLVSVLTFMSPLLLNFLGYFTVSRLVLTITPSLYVLVGAGLTTNGPAMSQQIDLMASIVFPLLLFQLTESRKMWFGLIWIGLMLLIFEPVTRFIPRLPELVSDEQTENAATRTASGLFAFAMVTAAFLYQQRISQQTEARLAETLRLAEEKGETVWQQHEQLQRQMSEIERQNGEIERINRILRSQALKAQINPHFVFNALNSIQHFVVQKNTMEALSYLTKFAKLIRQVLENSVNERIPVADELKALTYYLDLERLRFNNAFAYQIEVDETLDVHTIEVPSMLLQPYVENAIVHGLRHRSGTSGQLTICLLYQTDQLLCVIEDNGIGRQASRAFSAGRTHISRGTTVTDNRLRLLSPDDTNPISVITLDLFDTAQQPCGTRVELVIPLL</sequence>
<reference evidence="4" key="1">
    <citation type="submission" date="2017-09" db="EMBL/GenBank/DDBJ databases">
        <authorList>
            <person name="Varghese N."/>
            <person name="Submissions S."/>
        </authorList>
    </citation>
    <scope>NUCLEOTIDE SEQUENCE [LARGE SCALE GENOMIC DNA]</scope>
    <source>
        <strain evidence="4">DSM 29961</strain>
    </source>
</reference>